<dbReference type="Gene3D" id="2.40.440.10">
    <property type="entry name" value="L,D-transpeptidase catalytic domain-like"/>
    <property type="match status" value="1"/>
</dbReference>
<evidence type="ECO:0000256" key="6">
    <source>
        <dbReference type="PROSITE-ProRule" id="PRU01373"/>
    </source>
</evidence>
<dbReference type="InterPro" id="IPR005490">
    <property type="entry name" value="LD_TPept_cat_dom"/>
</dbReference>
<dbReference type="GO" id="GO:0071555">
    <property type="term" value="P:cell wall organization"/>
    <property type="evidence" value="ECO:0007669"/>
    <property type="project" value="UniProtKB-UniRule"/>
</dbReference>
<evidence type="ECO:0000256" key="5">
    <source>
        <dbReference type="ARBA" id="ARBA00023316"/>
    </source>
</evidence>
<feature type="domain" description="L,D-TPase catalytic" evidence="7">
    <location>
        <begin position="1"/>
        <end position="52"/>
    </location>
</feature>
<evidence type="ECO:0000259" key="7">
    <source>
        <dbReference type="PROSITE" id="PS52029"/>
    </source>
</evidence>
<proteinExistence type="predicted"/>
<feature type="active site" description="Proton donor/acceptor" evidence="6">
    <location>
        <position position="7"/>
    </location>
</feature>
<evidence type="ECO:0000256" key="3">
    <source>
        <dbReference type="ARBA" id="ARBA00022960"/>
    </source>
</evidence>
<sequence length="54" mass="6099">NGGIGFHDADWRWYFGGSIYLYNGSHGCINLPVSFAGEFYENLEAGCPIICFYR</sequence>
<evidence type="ECO:0000313" key="8">
    <source>
        <dbReference type="EMBL" id="HJD30244.1"/>
    </source>
</evidence>
<keyword evidence="4 6" id="KW-0573">Peptidoglycan synthesis</keyword>
<keyword evidence="2" id="KW-0808">Transferase</keyword>
<dbReference type="Pfam" id="PF03734">
    <property type="entry name" value="YkuD"/>
    <property type="match status" value="1"/>
</dbReference>
<dbReference type="CDD" id="cd16913">
    <property type="entry name" value="YkuD_like"/>
    <property type="match status" value="1"/>
</dbReference>
<protein>
    <submittedName>
        <fullName evidence="8">L,D-transpeptidase</fullName>
    </submittedName>
</protein>
<reference evidence="8" key="1">
    <citation type="journal article" date="2021" name="PeerJ">
        <title>Extensive microbial diversity within the chicken gut microbiome revealed by metagenomics and culture.</title>
        <authorList>
            <person name="Gilroy R."/>
            <person name="Ravi A."/>
            <person name="Getino M."/>
            <person name="Pursley I."/>
            <person name="Horton D.L."/>
            <person name="Alikhan N.F."/>
            <person name="Baker D."/>
            <person name="Gharbi K."/>
            <person name="Hall N."/>
            <person name="Watson M."/>
            <person name="Adriaenssens E.M."/>
            <person name="Foster-Nyarko E."/>
            <person name="Jarju S."/>
            <person name="Secka A."/>
            <person name="Antonio M."/>
            <person name="Oren A."/>
            <person name="Chaudhuri R.R."/>
            <person name="La Ragione R."/>
            <person name="Hildebrand F."/>
            <person name="Pallen M.J."/>
        </authorList>
    </citation>
    <scope>NUCLEOTIDE SEQUENCE</scope>
    <source>
        <strain evidence="8">ChiBcec6-4105</strain>
    </source>
</reference>
<evidence type="ECO:0000256" key="1">
    <source>
        <dbReference type="ARBA" id="ARBA00004752"/>
    </source>
</evidence>
<keyword evidence="3 6" id="KW-0133">Cell shape</keyword>
<dbReference type="PROSITE" id="PS52029">
    <property type="entry name" value="LD_TPASE"/>
    <property type="match status" value="1"/>
</dbReference>
<accession>A0A9D2QV66</accession>
<dbReference type="GO" id="GO:0009252">
    <property type="term" value="P:peptidoglycan biosynthetic process"/>
    <property type="evidence" value="ECO:0007669"/>
    <property type="project" value="UniProtKB-KW"/>
</dbReference>
<dbReference type="GO" id="GO:0016740">
    <property type="term" value="F:transferase activity"/>
    <property type="evidence" value="ECO:0007669"/>
    <property type="project" value="UniProtKB-KW"/>
</dbReference>
<keyword evidence="5 6" id="KW-0961">Cell wall biogenesis/degradation</keyword>
<gene>
    <name evidence="8" type="ORF">H9914_14820</name>
</gene>
<dbReference type="AlphaFoldDB" id="A0A9D2QV66"/>
<organism evidence="8 9">
    <name type="scientific">Candidatus Blautia avicola</name>
    <dbReference type="NCBI Taxonomy" id="2838483"/>
    <lineage>
        <taxon>Bacteria</taxon>
        <taxon>Bacillati</taxon>
        <taxon>Bacillota</taxon>
        <taxon>Clostridia</taxon>
        <taxon>Lachnospirales</taxon>
        <taxon>Lachnospiraceae</taxon>
        <taxon>Blautia</taxon>
    </lineage>
</organism>
<dbReference type="EMBL" id="DWUY01000322">
    <property type="protein sequence ID" value="HJD30244.1"/>
    <property type="molecule type" value="Genomic_DNA"/>
</dbReference>
<evidence type="ECO:0000256" key="2">
    <source>
        <dbReference type="ARBA" id="ARBA00022679"/>
    </source>
</evidence>
<dbReference type="GO" id="GO:0008360">
    <property type="term" value="P:regulation of cell shape"/>
    <property type="evidence" value="ECO:0007669"/>
    <property type="project" value="UniProtKB-UniRule"/>
</dbReference>
<evidence type="ECO:0000313" key="9">
    <source>
        <dbReference type="Proteomes" id="UP000823892"/>
    </source>
</evidence>
<dbReference type="SUPFAM" id="SSF141523">
    <property type="entry name" value="L,D-transpeptidase catalytic domain-like"/>
    <property type="match status" value="1"/>
</dbReference>
<dbReference type="Proteomes" id="UP000823892">
    <property type="component" value="Unassembled WGS sequence"/>
</dbReference>
<reference evidence="8" key="2">
    <citation type="submission" date="2021-04" db="EMBL/GenBank/DDBJ databases">
        <authorList>
            <person name="Gilroy R."/>
        </authorList>
    </citation>
    <scope>NUCLEOTIDE SEQUENCE</scope>
    <source>
        <strain evidence="8">ChiBcec6-4105</strain>
    </source>
</reference>
<feature type="active site" description="Nucleophile" evidence="6">
    <location>
        <position position="28"/>
    </location>
</feature>
<evidence type="ECO:0000256" key="4">
    <source>
        <dbReference type="ARBA" id="ARBA00022984"/>
    </source>
</evidence>
<dbReference type="InterPro" id="IPR038063">
    <property type="entry name" value="Transpep_catalytic_dom"/>
</dbReference>
<feature type="non-terminal residue" evidence="8">
    <location>
        <position position="1"/>
    </location>
</feature>
<comment type="caution">
    <text evidence="8">The sequence shown here is derived from an EMBL/GenBank/DDBJ whole genome shotgun (WGS) entry which is preliminary data.</text>
</comment>
<name>A0A9D2QV66_9FIRM</name>
<comment type="pathway">
    <text evidence="1 6">Cell wall biogenesis; peptidoglycan biosynthesis.</text>
</comment>